<feature type="signal peptide" evidence="4">
    <location>
        <begin position="1"/>
        <end position="36"/>
    </location>
</feature>
<evidence type="ECO:0000313" key="6">
    <source>
        <dbReference type="EMBL" id="MDN3713220.1"/>
    </source>
</evidence>
<keyword evidence="2" id="KW-0812">Transmembrane</keyword>
<keyword evidence="6" id="KW-0675">Receptor</keyword>
<keyword evidence="2" id="KW-0472">Membrane</keyword>
<protein>
    <submittedName>
        <fullName evidence="6">TonB-dependent receptor plug domain-containing protein</fullName>
    </submittedName>
</protein>
<proteinExistence type="inferred from homology"/>
<dbReference type="PANTHER" id="PTHR30069:SF53">
    <property type="entry name" value="COLICIN I RECEPTOR-RELATED"/>
    <property type="match status" value="1"/>
</dbReference>
<dbReference type="InterPro" id="IPR012910">
    <property type="entry name" value="Plug_dom"/>
</dbReference>
<keyword evidence="2" id="KW-0998">Cell outer membrane</keyword>
<dbReference type="PANTHER" id="PTHR30069">
    <property type="entry name" value="TONB-DEPENDENT OUTER MEMBRANE RECEPTOR"/>
    <property type="match status" value="1"/>
</dbReference>
<feature type="domain" description="TonB-dependent receptor plug" evidence="5">
    <location>
        <begin position="61"/>
        <end position="128"/>
    </location>
</feature>
<reference evidence="7" key="1">
    <citation type="journal article" date="2019" name="Int. J. Syst. Evol. Microbiol.">
        <title>The Global Catalogue of Microorganisms (GCM) 10K type strain sequencing project: providing services to taxonomists for standard genome sequencing and annotation.</title>
        <authorList>
            <consortium name="The Broad Institute Genomics Platform"/>
            <consortium name="The Broad Institute Genome Sequencing Center for Infectious Disease"/>
            <person name="Wu L."/>
            <person name="Ma J."/>
        </authorList>
    </citation>
    <scope>NUCLEOTIDE SEQUENCE [LARGE SCALE GENOMIC DNA]</scope>
    <source>
        <strain evidence="7">CECT 8482</strain>
    </source>
</reference>
<comment type="similarity">
    <text evidence="2">Belongs to the TonB-dependent receptor family.</text>
</comment>
<keyword evidence="1 4" id="KW-0732">Signal</keyword>
<dbReference type="SUPFAM" id="SSF56935">
    <property type="entry name" value="Porins"/>
    <property type="match status" value="1"/>
</dbReference>
<evidence type="ECO:0000313" key="7">
    <source>
        <dbReference type="Proteomes" id="UP001243846"/>
    </source>
</evidence>
<name>A0ABT8D9P8_9RHOB</name>
<feature type="region of interest" description="Disordered" evidence="3">
    <location>
        <begin position="165"/>
        <end position="184"/>
    </location>
</feature>
<evidence type="ECO:0000256" key="4">
    <source>
        <dbReference type="SAM" id="SignalP"/>
    </source>
</evidence>
<comment type="caution">
    <text evidence="6">The sequence shown here is derived from an EMBL/GenBank/DDBJ whole genome shotgun (WGS) entry which is preliminary data.</text>
</comment>
<evidence type="ECO:0000259" key="5">
    <source>
        <dbReference type="Pfam" id="PF07715"/>
    </source>
</evidence>
<dbReference type="InterPro" id="IPR037066">
    <property type="entry name" value="Plug_dom_sf"/>
</dbReference>
<keyword evidence="7" id="KW-1185">Reference proteome</keyword>
<dbReference type="EMBL" id="JAUFRC010000001">
    <property type="protein sequence ID" value="MDN3713220.1"/>
    <property type="molecule type" value="Genomic_DNA"/>
</dbReference>
<dbReference type="Proteomes" id="UP001243846">
    <property type="component" value="Unassembled WGS sequence"/>
</dbReference>
<evidence type="ECO:0000256" key="3">
    <source>
        <dbReference type="SAM" id="MobiDB-lite"/>
    </source>
</evidence>
<accession>A0ABT8D9P8</accession>
<dbReference type="Pfam" id="PF07715">
    <property type="entry name" value="Plug"/>
    <property type="match status" value="1"/>
</dbReference>
<evidence type="ECO:0000256" key="1">
    <source>
        <dbReference type="ARBA" id="ARBA00022729"/>
    </source>
</evidence>
<comment type="subcellular location">
    <subcellularLocation>
        <location evidence="2">Cell outer membrane</location>
        <topology evidence="2">Multi-pass membrane protein</topology>
    </subcellularLocation>
</comment>
<organism evidence="6 7">
    <name type="scientific">Paracoccus cavernae</name>
    <dbReference type="NCBI Taxonomy" id="1571207"/>
    <lineage>
        <taxon>Bacteria</taxon>
        <taxon>Pseudomonadati</taxon>
        <taxon>Pseudomonadota</taxon>
        <taxon>Alphaproteobacteria</taxon>
        <taxon>Rhodobacterales</taxon>
        <taxon>Paracoccaceae</taxon>
        <taxon>Paracoccus</taxon>
    </lineage>
</organism>
<feature type="compositionally biased region" description="Polar residues" evidence="3">
    <location>
        <begin position="168"/>
        <end position="178"/>
    </location>
</feature>
<dbReference type="PROSITE" id="PS52016">
    <property type="entry name" value="TONB_DEPENDENT_REC_3"/>
    <property type="match status" value="1"/>
</dbReference>
<sequence length="184" mass="19317">MPHQFLPLQRQPFARRTTRALLLGLSALSLPAVAIAQDAGTAPVQLDTVVITAGGFEQTVEAAPASVTVISGEELAKGNVTSLSDALKSVQGVATTGIANEEDITIRGLPGQYTLILVDGKRQGTRDRAPTALRASSKATCRRFPPSSASKSCAARCPRFTARMRWAASSTSSPSRFPTNGPAR</sequence>
<dbReference type="InterPro" id="IPR039426">
    <property type="entry name" value="TonB-dep_rcpt-like"/>
</dbReference>
<keyword evidence="2" id="KW-0813">Transport</keyword>
<evidence type="ECO:0000256" key="2">
    <source>
        <dbReference type="PROSITE-ProRule" id="PRU01360"/>
    </source>
</evidence>
<keyword evidence="2" id="KW-1134">Transmembrane beta strand</keyword>
<feature type="chain" id="PRO_5045919011" evidence="4">
    <location>
        <begin position="37"/>
        <end position="184"/>
    </location>
</feature>
<gene>
    <name evidence="6" type="ORF">QWZ10_18450</name>
</gene>
<dbReference type="Gene3D" id="2.170.130.10">
    <property type="entry name" value="TonB-dependent receptor, plug domain"/>
    <property type="match status" value="1"/>
</dbReference>